<keyword evidence="6 8" id="KW-1133">Transmembrane helix</keyword>
<evidence type="ECO:0000256" key="5">
    <source>
        <dbReference type="ARBA" id="ARBA00022692"/>
    </source>
</evidence>
<protein>
    <submittedName>
        <fullName evidence="9">CusA/CzcA family heavy metal efflux RND transporter</fullName>
    </submittedName>
</protein>
<dbReference type="InterPro" id="IPR004763">
    <property type="entry name" value="CusA-like"/>
</dbReference>
<dbReference type="InterPro" id="IPR001036">
    <property type="entry name" value="Acrflvin-R"/>
</dbReference>
<evidence type="ECO:0000313" key="10">
    <source>
        <dbReference type="Proteomes" id="UP001061302"/>
    </source>
</evidence>
<dbReference type="PRINTS" id="PR00702">
    <property type="entry name" value="ACRIFLAVINRP"/>
</dbReference>
<dbReference type="SUPFAM" id="SSF82693">
    <property type="entry name" value="Multidrug efflux transporter AcrB pore domain, PN1, PN2, PC1 and PC2 subdomains"/>
    <property type="match status" value="2"/>
</dbReference>
<dbReference type="Gene3D" id="3.30.70.1320">
    <property type="entry name" value="Multidrug efflux transporter AcrB pore domain like"/>
    <property type="match status" value="1"/>
</dbReference>
<proteinExistence type="inferred from homology"/>
<feature type="transmembrane region" description="Helical" evidence="8">
    <location>
        <begin position="889"/>
        <end position="909"/>
    </location>
</feature>
<dbReference type="SUPFAM" id="SSF82866">
    <property type="entry name" value="Multidrug efflux transporter AcrB transmembrane domain"/>
    <property type="match status" value="2"/>
</dbReference>
<name>A0ABY6DHR7_9NEIS</name>
<evidence type="ECO:0000256" key="1">
    <source>
        <dbReference type="ARBA" id="ARBA00004651"/>
    </source>
</evidence>
<keyword evidence="3" id="KW-0813">Transport</keyword>
<sequence>MLEHIIAWSLRNRFLVLLLTLLLIVAGGYALKRTPLDALPDLSDTQVIVYTEYGGQGPQVVEDQVTYPLVTAMLAVPKARVVRGFSFFGASFVYVIFEDNVDLYWARSRVLEYLNGASGKLPKGVSPSLGPDATGVGWVYQYALQSKQLDLAEQRTVQDWFLRYQLTKAQGVAEVAGVGGFVKQYQVTVDPVKLRAYGIPLMAVNEAIRRSNQDVGGRVVEMAETEYMVRGKGYLTGPDDLRRIVLKAKDGTPVLLQDVARVEIGADERRGLAELNGEGEAVGGVAMARVGENALDVIGNVKAKLAELQAALPEGLSIVPVYDRAELIDRAIDTLKATLLEESLIVALVCAVFLLHARSALVAILTLPLGVLFAFLGMRALGVSANIMSLGGIAIAIGAMVDAAIVMIENAHKHLERAPPGADRSRVIFDACKEVGPALFFSLLIITVSFLPVFTLEAQEGRMFHPLAFTKTFSMAGAAILSITLVPVLMLIFVRGKILPEHRNPVNRALIWAYRPFIHWVLRRKKLTVALALAVLALSWWPFSKVGSEFMPVLNEGSLLYMPASLPGMSVTKAAEVMQTQNRIIKSFPEVASVFGKAGRFNSATDPAPIEMFETVINLRPQSEWRPGMTMDKLIAELDQAVQIPGVSNAWTMPIKARLDMLSTGIRTPIGIKVYGRDLAQIERTAREIETVVRRVPGTTSAFAERLTGGFYLTIEPDRNKLARYGLQVSDVQDVIASALGGEMATLTVEGRERFGVSVRYPRELRSDPQTIAREVLVPAMGGASMIPLGQLADIRIEKGTPGIRTENGLLTAYIYVDIRDRDIGGYVEQARRAVAKEVKFAPGYYAVWSGQFEYMERAMQKMKIVIPATLLIIFLLLYLNFRRLTESLIVMLSVPFSLVGGIWLLWLLGYNLSVAVWVGFIALAGVAAETGVVMLIYLDHAWQAIQARRAAQGQPVSAADLYQAIVEGAVERVRPKMMTVVAIMAGLLPIMWSSGAGSEVMRRIAAPMVGGMVSSTILTLLVIPAIYAWVKGREIRR</sequence>
<dbReference type="Gene3D" id="3.30.2090.10">
    <property type="entry name" value="Multidrug efflux transporter AcrB TolC docking domain, DN and DC subdomains"/>
    <property type="match status" value="2"/>
</dbReference>
<feature type="transmembrane region" description="Helical" evidence="8">
    <location>
        <begin position="362"/>
        <end position="381"/>
    </location>
</feature>
<dbReference type="RefSeq" id="WP_263123171.1">
    <property type="nucleotide sequence ID" value="NZ_CP106753.1"/>
</dbReference>
<evidence type="ECO:0000313" key="9">
    <source>
        <dbReference type="EMBL" id="UXY13889.1"/>
    </source>
</evidence>
<feature type="transmembrane region" description="Helical" evidence="8">
    <location>
        <begin position="527"/>
        <end position="543"/>
    </location>
</feature>
<evidence type="ECO:0000256" key="8">
    <source>
        <dbReference type="SAM" id="Phobius"/>
    </source>
</evidence>
<dbReference type="PANTHER" id="PTHR32063:SF19">
    <property type="entry name" value="CATION EFFLUX SYSTEM PROTEIN CUSA"/>
    <property type="match status" value="1"/>
</dbReference>
<dbReference type="SUPFAM" id="SSF82714">
    <property type="entry name" value="Multidrug efflux transporter AcrB TolC docking domain, DN and DC subdomains"/>
    <property type="match status" value="2"/>
</dbReference>
<feature type="transmembrane region" description="Helical" evidence="8">
    <location>
        <begin position="865"/>
        <end position="882"/>
    </location>
</feature>
<dbReference type="Gene3D" id="1.20.1640.10">
    <property type="entry name" value="Multidrug efflux transporter AcrB transmembrane domain"/>
    <property type="match status" value="2"/>
</dbReference>
<evidence type="ECO:0000256" key="6">
    <source>
        <dbReference type="ARBA" id="ARBA00022989"/>
    </source>
</evidence>
<dbReference type="Proteomes" id="UP001061302">
    <property type="component" value="Chromosome"/>
</dbReference>
<reference evidence="9" key="1">
    <citation type="submission" date="2022-10" db="EMBL/GenBank/DDBJ databases">
        <title>Chitiniphilus purpureus sp. nov., a novel chitin-degrading bacterium isolated from crawfish pond sediment.</title>
        <authorList>
            <person name="Li K."/>
        </authorList>
    </citation>
    <scope>NUCLEOTIDE SEQUENCE</scope>
    <source>
        <strain evidence="9">CD1</strain>
    </source>
</reference>
<feature type="transmembrane region" description="Helical" evidence="8">
    <location>
        <begin position="387"/>
        <end position="408"/>
    </location>
</feature>
<dbReference type="EMBL" id="CP106753">
    <property type="protein sequence ID" value="UXY13889.1"/>
    <property type="molecule type" value="Genomic_DNA"/>
</dbReference>
<dbReference type="Gene3D" id="3.30.70.1440">
    <property type="entry name" value="Multidrug efflux transporter AcrB pore domain"/>
    <property type="match status" value="1"/>
</dbReference>
<dbReference type="InterPro" id="IPR027463">
    <property type="entry name" value="AcrB_DN_DC_subdom"/>
</dbReference>
<feature type="transmembrane region" description="Helical" evidence="8">
    <location>
        <begin position="915"/>
        <end position="939"/>
    </location>
</feature>
<evidence type="ECO:0000256" key="3">
    <source>
        <dbReference type="ARBA" id="ARBA00022448"/>
    </source>
</evidence>
<accession>A0ABY6DHR7</accession>
<dbReference type="Gene3D" id="3.30.70.1430">
    <property type="entry name" value="Multidrug efflux transporter AcrB pore domain"/>
    <property type="match status" value="2"/>
</dbReference>
<dbReference type="NCBIfam" id="TIGR00914">
    <property type="entry name" value="2A0601"/>
    <property type="match status" value="1"/>
</dbReference>
<evidence type="ECO:0000256" key="4">
    <source>
        <dbReference type="ARBA" id="ARBA00022475"/>
    </source>
</evidence>
<gene>
    <name evidence="9" type="ORF">N8I74_11200</name>
</gene>
<feature type="transmembrane region" description="Helical" evidence="8">
    <location>
        <begin position="435"/>
        <end position="455"/>
    </location>
</feature>
<dbReference type="PANTHER" id="PTHR32063">
    <property type="match status" value="1"/>
</dbReference>
<comment type="subcellular location">
    <subcellularLocation>
        <location evidence="1">Cell membrane</location>
        <topology evidence="1">Multi-pass membrane protein</topology>
    </subcellularLocation>
</comment>
<organism evidence="9 10">
    <name type="scientific">Chitiniphilus purpureus</name>
    <dbReference type="NCBI Taxonomy" id="2981137"/>
    <lineage>
        <taxon>Bacteria</taxon>
        <taxon>Pseudomonadati</taxon>
        <taxon>Pseudomonadota</taxon>
        <taxon>Betaproteobacteria</taxon>
        <taxon>Neisseriales</taxon>
        <taxon>Chitinibacteraceae</taxon>
        <taxon>Chitiniphilus</taxon>
    </lineage>
</organism>
<keyword evidence="5 8" id="KW-0812">Transmembrane</keyword>
<keyword evidence="10" id="KW-1185">Reference proteome</keyword>
<evidence type="ECO:0000256" key="2">
    <source>
        <dbReference type="ARBA" id="ARBA00010942"/>
    </source>
</evidence>
<comment type="similarity">
    <text evidence="2">Belongs to the resistance-nodulation-cell division (RND) (TC 2.A.6) family.</text>
</comment>
<dbReference type="Pfam" id="PF00873">
    <property type="entry name" value="ACR_tran"/>
    <property type="match status" value="1"/>
</dbReference>
<keyword evidence="7 8" id="KW-0472">Membrane</keyword>
<feature type="transmembrane region" description="Helical" evidence="8">
    <location>
        <begin position="475"/>
        <end position="494"/>
    </location>
</feature>
<keyword evidence="4" id="KW-1003">Cell membrane</keyword>
<feature type="transmembrane region" description="Helical" evidence="8">
    <location>
        <begin position="978"/>
        <end position="997"/>
    </location>
</feature>
<feature type="transmembrane region" description="Helical" evidence="8">
    <location>
        <begin position="1009"/>
        <end position="1031"/>
    </location>
</feature>
<evidence type="ECO:0000256" key="7">
    <source>
        <dbReference type="ARBA" id="ARBA00023136"/>
    </source>
</evidence>